<proteinExistence type="predicted"/>
<reference evidence="8 9" key="1">
    <citation type="submission" date="2015-01" db="EMBL/GenBank/DDBJ databases">
        <title>The Genome Sequence of Exophiala mesophila CBS40295.</title>
        <authorList>
            <consortium name="The Broad Institute Genomics Platform"/>
            <person name="Cuomo C."/>
            <person name="de Hoog S."/>
            <person name="Gorbushina A."/>
            <person name="Stielow B."/>
            <person name="Teixiera M."/>
            <person name="Abouelleil A."/>
            <person name="Chapman S.B."/>
            <person name="Priest M."/>
            <person name="Young S.K."/>
            <person name="Wortman J."/>
            <person name="Nusbaum C."/>
            <person name="Birren B."/>
        </authorList>
    </citation>
    <scope>NUCLEOTIDE SEQUENCE [LARGE SCALE GENOMIC DNA]</scope>
    <source>
        <strain evidence="8 9">CBS 40295</strain>
    </source>
</reference>
<feature type="region of interest" description="Disordered" evidence="6">
    <location>
        <begin position="765"/>
        <end position="795"/>
    </location>
</feature>
<keyword evidence="4" id="KW-0804">Transcription</keyword>
<dbReference type="InterPro" id="IPR001138">
    <property type="entry name" value="Zn2Cys6_DnaBD"/>
</dbReference>
<evidence type="ECO:0000256" key="5">
    <source>
        <dbReference type="ARBA" id="ARBA00023242"/>
    </source>
</evidence>
<gene>
    <name evidence="8" type="ORF">PV10_08376</name>
</gene>
<evidence type="ECO:0000313" key="8">
    <source>
        <dbReference type="EMBL" id="KIV88719.1"/>
    </source>
</evidence>
<feature type="region of interest" description="Disordered" evidence="6">
    <location>
        <begin position="319"/>
        <end position="338"/>
    </location>
</feature>
<evidence type="ECO:0000256" key="3">
    <source>
        <dbReference type="ARBA" id="ARBA00023125"/>
    </source>
</evidence>
<protein>
    <recommendedName>
        <fullName evidence="7">Zn(2)-C6 fungal-type domain-containing protein</fullName>
    </recommendedName>
</protein>
<dbReference type="AlphaFoldDB" id="A0A0D1Z468"/>
<dbReference type="GO" id="GO:0045944">
    <property type="term" value="P:positive regulation of transcription by RNA polymerase II"/>
    <property type="evidence" value="ECO:0007669"/>
    <property type="project" value="TreeGrafter"/>
</dbReference>
<dbReference type="Gene3D" id="4.10.240.10">
    <property type="entry name" value="Zn(2)-C6 fungal-type DNA-binding domain"/>
    <property type="match status" value="1"/>
</dbReference>
<keyword evidence="5" id="KW-0539">Nucleus</keyword>
<comment type="subcellular location">
    <subcellularLocation>
        <location evidence="1">Nucleus</location>
    </subcellularLocation>
</comment>
<feature type="domain" description="Zn(2)-C6 fungal-type" evidence="7">
    <location>
        <begin position="94"/>
        <end position="122"/>
    </location>
</feature>
<dbReference type="GO" id="GO:0000981">
    <property type="term" value="F:DNA-binding transcription factor activity, RNA polymerase II-specific"/>
    <property type="evidence" value="ECO:0007669"/>
    <property type="project" value="InterPro"/>
</dbReference>
<organism evidence="8 9">
    <name type="scientific">Exophiala mesophila</name>
    <name type="common">Black yeast-like fungus</name>
    <dbReference type="NCBI Taxonomy" id="212818"/>
    <lineage>
        <taxon>Eukaryota</taxon>
        <taxon>Fungi</taxon>
        <taxon>Dikarya</taxon>
        <taxon>Ascomycota</taxon>
        <taxon>Pezizomycotina</taxon>
        <taxon>Eurotiomycetes</taxon>
        <taxon>Chaetothyriomycetidae</taxon>
        <taxon>Chaetothyriales</taxon>
        <taxon>Herpotrichiellaceae</taxon>
        <taxon>Exophiala</taxon>
    </lineage>
</organism>
<dbReference type="Proteomes" id="UP000054302">
    <property type="component" value="Unassembled WGS sequence"/>
</dbReference>
<keyword evidence="2" id="KW-0805">Transcription regulation</keyword>
<dbReference type="SUPFAM" id="SSF57701">
    <property type="entry name" value="Zn2/Cys6 DNA-binding domain"/>
    <property type="match status" value="1"/>
</dbReference>
<feature type="compositionally biased region" description="Low complexity" evidence="6">
    <location>
        <begin position="76"/>
        <end position="93"/>
    </location>
</feature>
<evidence type="ECO:0000256" key="6">
    <source>
        <dbReference type="SAM" id="MobiDB-lite"/>
    </source>
</evidence>
<evidence type="ECO:0000256" key="1">
    <source>
        <dbReference type="ARBA" id="ARBA00004123"/>
    </source>
</evidence>
<dbReference type="OrthoDB" id="3886144at2759"/>
<dbReference type="SMART" id="SM00066">
    <property type="entry name" value="GAL4"/>
    <property type="match status" value="1"/>
</dbReference>
<dbReference type="CDD" id="cd00067">
    <property type="entry name" value="GAL4"/>
    <property type="match status" value="1"/>
</dbReference>
<evidence type="ECO:0000313" key="9">
    <source>
        <dbReference type="Proteomes" id="UP000054302"/>
    </source>
</evidence>
<feature type="compositionally biased region" description="Polar residues" evidence="6">
    <location>
        <begin position="327"/>
        <end position="337"/>
    </location>
</feature>
<name>A0A0D1Z468_EXOME</name>
<dbReference type="GO" id="GO:0005634">
    <property type="term" value="C:nucleus"/>
    <property type="evidence" value="ECO:0007669"/>
    <property type="project" value="UniProtKB-SubCell"/>
</dbReference>
<feature type="compositionally biased region" description="Polar residues" evidence="6">
    <location>
        <begin position="139"/>
        <end position="167"/>
    </location>
</feature>
<dbReference type="PANTHER" id="PTHR37534">
    <property type="entry name" value="TRANSCRIPTIONAL ACTIVATOR PROTEIN UGA3"/>
    <property type="match status" value="1"/>
</dbReference>
<dbReference type="STRING" id="212818.A0A0D1Z468"/>
<keyword evidence="9" id="KW-1185">Reference proteome</keyword>
<dbReference type="RefSeq" id="XP_016220293.1">
    <property type="nucleotide sequence ID" value="XM_016373382.1"/>
</dbReference>
<dbReference type="GO" id="GO:0000976">
    <property type="term" value="F:transcription cis-regulatory region binding"/>
    <property type="evidence" value="ECO:0007669"/>
    <property type="project" value="TreeGrafter"/>
</dbReference>
<dbReference type="Pfam" id="PF00172">
    <property type="entry name" value="Zn_clus"/>
    <property type="match status" value="1"/>
</dbReference>
<dbReference type="InterPro" id="IPR021858">
    <property type="entry name" value="Fun_TF"/>
</dbReference>
<sequence length="832" mass="92058">MAPLGPLGFSNSPLDNDTQPTSSMPPPPQPDPSREPSLPLLAPRNPPKHDEDVSARKQSKSRNGIATHATLNLHHTSLNPPSSPPNSLTRSSSGCITCKSRRMKCDETKPFCQQCARRKVTCGGYPKLFRWKPMGQGKNGPTETPVGSQPTDTPMTSDSQPGQTSDSHIPRSQFHTSDNDLNKLPLITESPEIQEPHHDSMPPPLHHPPLMIPPFRAMNPSHLPPDSIESGSTDLSPGSIFGSFTSTIFDLQQQDLPDLDDLSSENNLQLAQLGHILSDVIPYPEGRSTADLAYSLEQSRFNAVNETFRQRWSIDASSEPFFRPPEASQQRPGSQWSGAALSPSIEAVIDALARSPAPATPSDQQGVRTMVDVSLSQNEEFDTMRYLFEHQTCTILSIKDDHTKSPWVTLIWPMAAGYPALYHALAAMTCFQLCKTQPQFRGSGLHHFRSSMQNLAHGFKDDVAGLEAMIATRLALAFAQAWDPQKTANGIDHINDAKSLIQEAASQHRHRRTTPANLSRLSFLANTCMYMDVIARLNCSEQNTANNLAFVNACSALSSHVPGDQQLDPLMGCAITLFPLMGRLAELVGRVLMRAGKQNSPPIISTAAELRTAIDLWTPSIEAESAVDYQANVTDAIQTAEAYRWATLLLLRQAVPELPWSHSILELAQKALIFLATVPLTSRTSITHIFPLLQAGCEITDEDDRDWVRERWDLMSARMYTGIVDRCREVTMEVWRRRDDYLARHPGILQTTAAAKVGVLRRHDIPRSQNDDGQSSNIDPRATSPPNDFPDSAAFKKGVDPLTRAGFINYTVKGDLHWLTVMKEWQWEVMLA</sequence>
<feature type="compositionally biased region" description="Polar residues" evidence="6">
    <location>
        <begin position="9"/>
        <end position="19"/>
    </location>
</feature>
<dbReference type="PROSITE" id="PS00463">
    <property type="entry name" value="ZN2_CY6_FUNGAL_1"/>
    <property type="match status" value="1"/>
</dbReference>
<dbReference type="InterPro" id="IPR036864">
    <property type="entry name" value="Zn2-C6_fun-type_DNA-bd_sf"/>
</dbReference>
<feature type="compositionally biased region" description="Polar residues" evidence="6">
    <location>
        <begin position="61"/>
        <end position="75"/>
    </location>
</feature>
<feature type="region of interest" description="Disordered" evidence="6">
    <location>
        <begin position="129"/>
        <end position="182"/>
    </location>
</feature>
<feature type="region of interest" description="Disordered" evidence="6">
    <location>
        <begin position="1"/>
        <end position="93"/>
    </location>
</feature>
<dbReference type="GO" id="GO:0008270">
    <property type="term" value="F:zinc ion binding"/>
    <property type="evidence" value="ECO:0007669"/>
    <property type="project" value="InterPro"/>
</dbReference>
<evidence type="ECO:0000256" key="4">
    <source>
        <dbReference type="ARBA" id="ARBA00023163"/>
    </source>
</evidence>
<dbReference type="VEuPathDB" id="FungiDB:PV10_08376"/>
<evidence type="ECO:0000259" key="7">
    <source>
        <dbReference type="PROSITE" id="PS50048"/>
    </source>
</evidence>
<dbReference type="GeneID" id="27326221"/>
<dbReference type="PANTHER" id="PTHR37534:SF47">
    <property type="entry name" value="ZN(2)-C6 FUNGAL-TYPE DOMAIN-CONTAINING PROTEIN"/>
    <property type="match status" value="1"/>
</dbReference>
<dbReference type="PROSITE" id="PS50048">
    <property type="entry name" value="ZN2_CY6_FUNGAL_2"/>
    <property type="match status" value="1"/>
</dbReference>
<evidence type="ECO:0000256" key="2">
    <source>
        <dbReference type="ARBA" id="ARBA00023015"/>
    </source>
</evidence>
<keyword evidence="3" id="KW-0238">DNA-binding</keyword>
<accession>A0A0D1Z468</accession>
<dbReference type="EMBL" id="KN847525">
    <property type="protein sequence ID" value="KIV88719.1"/>
    <property type="molecule type" value="Genomic_DNA"/>
</dbReference>
<dbReference type="Pfam" id="PF11951">
    <property type="entry name" value="Fungal_trans_2"/>
    <property type="match status" value="1"/>
</dbReference>